<dbReference type="Gene3D" id="2.40.160.20">
    <property type="match status" value="1"/>
</dbReference>
<dbReference type="OrthoDB" id="8222426at2"/>
<gene>
    <name evidence="7" type="ORF">ATN00_05235</name>
</gene>
<dbReference type="KEGG" id="sbd:ATN00_05235"/>
<dbReference type="SUPFAM" id="SSF56925">
    <property type="entry name" value="OMPA-like"/>
    <property type="match status" value="1"/>
</dbReference>
<keyword evidence="3" id="KW-0472">Membrane</keyword>
<comment type="subcellular location">
    <subcellularLocation>
        <location evidence="1">Membrane</location>
    </subcellularLocation>
</comment>
<dbReference type="GO" id="GO:0019867">
    <property type="term" value="C:outer membrane"/>
    <property type="evidence" value="ECO:0007669"/>
    <property type="project" value="InterPro"/>
</dbReference>
<dbReference type="InterPro" id="IPR051692">
    <property type="entry name" value="OMP-like"/>
</dbReference>
<evidence type="ECO:0000259" key="6">
    <source>
        <dbReference type="Pfam" id="PF13505"/>
    </source>
</evidence>
<feature type="domain" description="Outer membrane protein beta-barrel" evidence="6">
    <location>
        <begin position="7"/>
        <end position="199"/>
    </location>
</feature>
<dbReference type="EMBL" id="CP013264">
    <property type="protein sequence ID" value="ALR19802.1"/>
    <property type="molecule type" value="Genomic_DNA"/>
</dbReference>
<protein>
    <recommendedName>
        <fullName evidence="6">Outer membrane protein beta-barrel domain-containing protein</fullName>
    </recommendedName>
</protein>
<evidence type="ECO:0000313" key="7">
    <source>
        <dbReference type="EMBL" id="ALR19802.1"/>
    </source>
</evidence>
<evidence type="ECO:0000256" key="1">
    <source>
        <dbReference type="ARBA" id="ARBA00004370"/>
    </source>
</evidence>
<keyword evidence="2 5" id="KW-0732">Signal</keyword>
<evidence type="ECO:0000313" key="8">
    <source>
        <dbReference type="Proteomes" id="UP000056968"/>
    </source>
</evidence>
<dbReference type="Proteomes" id="UP000056968">
    <property type="component" value="Chromosome"/>
</dbReference>
<keyword evidence="8" id="KW-1185">Reference proteome</keyword>
<dbReference type="AlphaFoldDB" id="A0A0S3EWK2"/>
<evidence type="ECO:0000256" key="4">
    <source>
        <dbReference type="ARBA" id="ARBA00038306"/>
    </source>
</evidence>
<organism evidence="7 8">
    <name type="scientific">Sphingobium baderi</name>
    <dbReference type="NCBI Taxonomy" id="1332080"/>
    <lineage>
        <taxon>Bacteria</taxon>
        <taxon>Pseudomonadati</taxon>
        <taxon>Pseudomonadota</taxon>
        <taxon>Alphaproteobacteria</taxon>
        <taxon>Sphingomonadales</taxon>
        <taxon>Sphingomonadaceae</taxon>
        <taxon>Sphingobium</taxon>
    </lineage>
</organism>
<feature type="chain" id="PRO_5006611694" description="Outer membrane protein beta-barrel domain-containing protein" evidence="5">
    <location>
        <begin position="21"/>
        <end position="199"/>
    </location>
</feature>
<dbReference type="STRING" id="1332080.ATN00_05235"/>
<dbReference type="Pfam" id="PF13505">
    <property type="entry name" value="OMP_b-brl"/>
    <property type="match status" value="1"/>
</dbReference>
<dbReference type="PANTHER" id="PTHR34001:SF3">
    <property type="entry name" value="BLL7405 PROTEIN"/>
    <property type="match status" value="1"/>
</dbReference>
<evidence type="ECO:0000256" key="3">
    <source>
        <dbReference type="ARBA" id="ARBA00023136"/>
    </source>
</evidence>
<comment type="similarity">
    <text evidence="4">Belongs to the Omp25/RopB family.</text>
</comment>
<proteinExistence type="inferred from homology"/>
<dbReference type="InterPro" id="IPR011250">
    <property type="entry name" value="OMP/PagP_B-barrel"/>
</dbReference>
<sequence length="199" mass="21330">MKTRLIIAAALAGWSVHASAQDFNGPSVGVQAGWNRTDVRLPAGGKELPGVDQSKDAFVGGAFLAYDYEVAPRIVLGAQAEFNVAASDDFGVAGSAGALRVDPRYAFDLTARAGYLVTPKTLIYVRGGYSNTRVRTTTSTNSTRISSSDNRDGWMVGGGAERMITDHVSARLEYRYADLGEGSNKFDRHQVLVGAAYRF</sequence>
<dbReference type="NCBIfam" id="TIGR01414">
    <property type="entry name" value="autotrans_barl"/>
    <property type="match status" value="1"/>
</dbReference>
<dbReference type="InterPro" id="IPR006315">
    <property type="entry name" value="OM_autotransptr_brl_dom"/>
</dbReference>
<evidence type="ECO:0000256" key="2">
    <source>
        <dbReference type="ARBA" id="ARBA00022729"/>
    </source>
</evidence>
<dbReference type="InterPro" id="IPR027385">
    <property type="entry name" value="Beta-barrel_OMP"/>
</dbReference>
<evidence type="ECO:0000256" key="5">
    <source>
        <dbReference type="SAM" id="SignalP"/>
    </source>
</evidence>
<dbReference type="RefSeq" id="WP_062062960.1">
    <property type="nucleotide sequence ID" value="NZ_CP013264.1"/>
</dbReference>
<dbReference type="PANTHER" id="PTHR34001">
    <property type="entry name" value="BLL7405 PROTEIN"/>
    <property type="match status" value="1"/>
</dbReference>
<name>A0A0S3EWK2_9SPHN</name>
<reference evidence="7 8" key="1">
    <citation type="submission" date="2015-11" db="EMBL/GenBank/DDBJ databases">
        <title>A Two-component Flavoprotein Monooxygenase System MeaXY Responsible for para-Hydroxylation of 2-Methyl-6-ethylaniline and 2,6-Diethylaniline in Sphingobium baderi DE-13.</title>
        <authorList>
            <person name="Cheng M."/>
            <person name="Meng Q."/>
            <person name="Yang Y."/>
            <person name="Chu C."/>
            <person name="Yan X."/>
            <person name="He J."/>
            <person name="Li S."/>
        </authorList>
    </citation>
    <scope>NUCLEOTIDE SEQUENCE [LARGE SCALE GENOMIC DNA]</scope>
    <source>
        <strain evidence="7 8">DE-13</strain>
    </source>
</reference>
<feature type="signal peptide" evidence="5">
    <location>
        <begin position="1"/>
        <end position="20"/>
    </location>
</feature>
<accession>A0A0S3EWK2</accession>